<dbReference type="Proteomes" id="UP001501710">
    <property type="component" value="Unassembled WGS sequence"/>
</dbReference>
<evidence type="ECO:0000313" key="1">
    <source>
        <dbReference type="EMBL" id="GAA4226114.1"/>
    </source>
</evidence>
<name>A0ABP8BU52_9ACTN</name>
<sequence>MSHDALVGADTSTATTDTGVITVDSAVSTGKTVTAAVVWESGAGTIPTVSSVTDTRGNTWTVDKSAGGGGNATVATMIARARIATALQVGDTITIVIGENRVRWAMQADAFDDVDASPLDKTAANNNPGNSAALSSGVTAATAQAYELAVAVFGFGQGRTTTIPAGWSGTAKVETTAGSTDRALQVIYKYTAATGTQEGTLTLSSGSTYTGLIATYKATAVAPATKAGPPRRRPQLRNLLIR</sequence>
<accession>A0ABP8BU52</accession>
<organism evidence="1 2">
    <name type="scientific">Actinomadura meridiana</name>
    <dbReference type="NCBI Taxonomy" id="559626"/>
    <lineage>
        <taxon>Bacteria</taxon>
        <taxon>Bacillati</taxon>
        <taxon>Actinomycetota</taxon>
        <taxon>Actinomycetes</taxon>
        <taxon>Streptosporangiales</taxon>
        <taxon>Thermomonosporaceae</taxon>
        <taxon>Actinomadura</taxon>
    </lineage>
</organism>
<reference evidence="2" key="1">
    <citation type="journal article" date="2019" name="Int. J. Syst. Evol. Microbiol.">
        <title>The Global Catalogue of Microorganisms (GCM) 10K type strain sequencing project: providing services to taxonomists for standard genome sequencing and annotation.</title>
        <authorList>
            <consortium name="The Broad Institute Genomics Platform"/>
            <consortium name="The Broad Institute Genome Sequencing Center for Infectious Disease"/>
            <person name="Wu L."/>
            <person name="Ma J."/>
        </authorList>
    </citation>
    <scope>NUCLEOTIDE SEQUENCE [LARGE SCALE GENOMIC DNA]</scope>
    <source>
        <strain evidence="2">JCM 17440</strain>
    </source>
</reference>
<evidence type="ECO:0000313" key="2">
    <source>
        <dbReference type="Proteomes" id="UP001501710"/>
    </source>
</evidence>
<dbReference type="RefSeq" id="WP_344890454.1">
    <property type="nucleotide sequence ID" value="NZ_BAABAS010000004.1"/>
</dbReference>
<dbReference type="EMBL" id="BAABAS010000004">
    <property type="protein sequence ID" value="GAA4226114.1"/>
    <property type="molecule type" value="Genomic_DNA"/>
</dbReference>
<gene>
    <name evidence="1" type="ORF">GCM10022254_10030</name>
</gene>
<keyword evidence="2" id="KW-1185">Reference proteome</keyword>
<protein>
    <submittedName>
        <fullName evidence="1">Uncharacterized protein</fullName>
    </submittedName>
</protein>
<proteinExistence type="predicted"/>
<comment type="caution">
    <text evidence="1">The sequence shown here is derived from an EMBL/GenBank/DDBJ whole genome shotgun (WGS) entry which is preliminary data.</text>
</comment>